<accession>A0ABV8V5X0</accession>
<reference evidence="2" key="1">
    <citation type="journal article" date="2019" name="Int. J. Syst. Evol. Microbiol.">
        <title>The Global Catalogue of Microorganisms (GCM) 10K type strain sequencing project: providing services to taxonomists for standard genome sequencing and annotation.</title>
        <authorList>
            <consortium name="The Broad Institute Genomics Platform"/>
            <consortium name="The Broad Institute Genome Sequencing Center for Infectious Disease"/>
            <person name="Wu L."/>
            <person name="Ma J."/>
        </authorList>
    </citation>
    <scope>NUCLEOTIDE SEQUENCE [LARGE SCALE GENOMIC DNA]</scope>
    <source>
        <strain evidence="2">CECT 8570</strain>
    </source>
</reference>
<dbReference type="Proteomes" id="UP001595840">
    <property type="component" value="Unassembled WGS sequence"/>
</dbReference>
<proteinExistence type="predicted"/>
<sequence length="88" mass="10408">MDSKTEKYSVDGWNISLQRNVHMYCHSLSVENSQYRFNIECEDLPTHEKTIGIWLHNSKIPVAMITELKDILLRWSESLEIEVEIRTN</sequence>
<evidence type="ECO:0000313" key="1">
    <source>
        <dbReference type="EMBL" id="MFC4362583.1"/>
    </source>
</evidence>
<comment type="caution">
    <text evidence="1">The sequence shown here is derived from an EMBL/GenBank/DDBJ whole genome shotgun (WGS) entry which is preliminary data.</text>
</comment>
<keyword evidence="2" id="KW-1185">Reference proteome</keyword>
<dbReference type="EMBL" id="JBHSCX010000007">
    <property type="protein sequence ID" value="MFC4362583.1"/>
    <property type="molecule type" value="Genomic_DNA"/>
</dbReference>
<gene>
    <name evidence="1" type="ORF">ACFOX3_09720</name>
</gene>
<dbReference type="RefSeq" id="WP_290265445.1">
    <property type="nucleotide sequence ID" value="NZ_JAUFQG010000006.1"/>
</dbReference>
<organism evidence="1 2">
    <name type="scientific">Simiduia curdlanivorans</name>
    <dbReference type="NCBI Taxonomy" id="1492769"/>
    <lineage>
        <taxon>Bacteria</taxon>
        <taxon>Pseudomonadati</taxon>
        <taxon>Pseudomonadota</taxon>
        <taxon>Gammaproteobacteria</taxon>
        <taxon>Cellvibrionales</taxon>
        <taxon>Cellvibrionaceae</taxon>
        <taxon>Simiduia</taxon>
    </lineage>
</organism>
<evidence type="ECO:0000313" key="2">
    <source>
        <dbReference type="Proteomes" id="UP001595840"/>
    </source>
</evidence>
<protein>
    <submittedName>
        <fullName evidence="1">Uncharacterized protein</fullName>
    </submittedName>
</protein>
<name>A0ABV8V5X0_9GAMM</name>